<sequence length="148" mass="15890">MHLTQILAILGATLTAAQSDEQQRTQLHIGTIEGCGTNMRGPNWFVWFDNQSPCSGIDLGLVNSYTDYGLCDVTAQIPGQPQVTFEGCARRPDIMSHAGPPAVAMLQNGPVLACRAVNEENFVCPSPCDSNAMVTVTRNYICAEMGGQ</sequence>
<dbReference type="GeneID" id="37227941"/>
<dbReference type="RefSeq" id="XP_025577489.1">
    <property type="nucleotide sequence ID" value="XM_025723076.1"/>
</dbReference>
<name>A0A395H5K5_9EURO</name>
<protein>
    <recommendedName>
        <fullName evidence="4">Ig-like domain-containing protein</fullName>
    </recommendedName>
</protein>
<dbReference type="EMBL" id="KZ824428">
    <property type="protein sequence ID" value="RAL03162.1"/>
    <property type="molecule type" value="Genomic_DNA"/>
</dbReference>
<dbReference type="AlphaFoldDB" id="A0A395H5K5"/>
<evidence type="ECO:0008006" key="4">
    <source>
        <dbReference type="Google" id="ProtNLM"/>
    </source>
</evidence>
<evidence type="ECO:0000256" key="1">
    <source>
        <dbReference type="SAM" id="SignalP"/>
    </source>
</evidence>
<evidence type="ECO:0000313" key="2">
    <source>
        <dbReference type="EMBL" id="RAL03162.1"/>
    </source>
</evidence>
<dbReference type="Proteomes" id="UP000249402">
    <property type="component" value="Unassembled WGS sequence"/>
</dbReference>
<evidence type="ECO:0000313" key="3">
    <source>
        <dbReference type="Proteomes" id="UP000249402"/>
    </source>
</evidence>
<keyword evidence="1" id="KW-0732">Signal</keyword>
<gene>
    <name evidence="2" type="ORF">BO80DRAFT_470818</name>
</gene>
<feature type="signal peptide" evidence="1">
    <location>
        <begin position="1"/>
        <end position="19"/>
    </location>
</feature>
<feature type="chain" id="PRO_5017325951" description="Ig-like domain-containing protein" evidence="1">
    <location>
        <begin position="20"/>
        <end position="148"/>
    </location>
</feature>
<accession>A0A395H5K5</accession>
<keyword evidence="3" id="KW-1185">Reference proteome</keyword>
<dbReference type="VEuPathDB" id="FungiDB:BO80DRAFT_470818"/>
<organism evidence="2 3">
    <name type="scientific">Aspergillus ibericus CBS 121593</name>
    <dbReference type="NCBI Taxonomy" id="1448316"/>
    <lineage>
        <taxon>Eukaryota</taxon>
        <taxon>Fungi</taxon>
        <taxon>Dikarya</taxon>
        <taxon>Ascomycota</taxon>
        <taxon>Pezizomycotina</taxon>
        <taxon>Eurotiomycetes</taxon>
        <taxon>Eurotiomycetidae</taxon>
        <taxon>Eurotiales</taxon>
        <taxon>Aspergillaceae</taxon>
        <taxon>Aspergillus</taxon>
        <taxon>Aspergillus subgen. Circumdati</taxon>
    </lineage>
</organism>
<reference evidence="2 3" key="1">
    <citation type="submission" date="2018-02" db="EMBL/GenBank/DDBJ databases">
        <title>The genomes of Aspergillus section Nigri reveals drivers in fungal speciation.</title>
        <authorList>
            <consortium name="DOE Joint Genome Institute"/>
            <person name="Vesth T.C."/>
            <person name="Nybo J."/>
            <person name="Theobald S."/>
            <person name="Brandl J."/>
            <person name="Frisvad J.C."/>
            <person name="Nielsen K.F."/>
            <person name="Lyhne E.K."/>
            <person name="Kogle M.E."/>
            <person name="Kuo A."/>
            <person name="Riley R."/>
            <person name="Clum A."/>
            <person name="Nolan M."/>
            <person name="Lipzen A."/>
            <person name="Salamov A."/>
            <person name="Henrissat B."/>
            <person name="Wiebenga A."/>
            <person name="De vries R.P."/>
            <person name="Grigoriev I.V."/>
            <person name="Mortensen U.H."/>
            <person name="Andersen M.R."/>
            <person name="Baker S.E."/>
        </authorList>
    </citation>
    <scope>NUCLEOTIDE SEQUENCE [LARGE SCALE GENOMIC DNA]</scope>
    <source>
        <strain evidence="2 3">CBS 121593</strain>
    </source>
</reference>
<proteinExistence type="predicted"/>
<dbReference type="OrthoDB" id="4452886at2759"/>